<evidence type="ECO:0000256" key="1">
    <source>
        <dbReference type="ARBA" id="ARBA00004417"/>
    </source>
</evidence>
<dbReference type="GO" id="GO:0055085">
    <property type="term" value="P:transmembrane transport"/>
    <property type="evidence" value="ECO:0007669"/>
    <property type="project" value="UniProtKB-ARBA"/>
</dbReference>
<dbReference type="Proteomes" id="UP000549457">
    <property type="component" value="Unassembled WGS sequence"/>
</dbReference>
<evidence type="ECO:0000256" key="6">
    <source>
        <dbReference type="ARBA" id="ARBA00022840"/>
    </source>
</evidence>
<dbReference type="AlphaFoldDB" id="A0A840SPU4"/>
<dbReference type="PANTHER" id="PTHR43297">
    <property type="entry name" value="OLIGOPEPTIDE TRANSPORT ATP-BINDING PROTEIN APPD"/>
    <property type="match status" value="1"/>
</dbReference>
<evidence type="ECO:0000256" key="5">
    <source>
        <dbReference type="ARBA" id="ARBA00022741"/>
    </source>
</evidence>
<proteinExistence type="inferred from homology"/>
<keyword evidence="5" id="KW-0547">Nucleotide-binding</keyword>
<gene>
    <name evidence="9" type="ORF">HNP73_001802</name>
</gene>
<dbReference type="Pfam" id="PF08352">
    <property type="entry name" value="oligo_HPY"/>
    <property type="match status" value="1"/>
</dbReference>
<evidence type="ECO:0000313" key="10">
    <source>
        <dbReference type="Proteomes" id="UP000549457"/>
    </source>
</evidence>
<dbReference type="RefSeq" id="WP_184148317.1">
    <property type="nucleotide sequence ID" value="NZ_JACHFM010000002.1"/>
</dbReference>
<dbReference type="Gene3D" id="3.40.50.300">
    <property type="entry name" value="P-loop containing nucleotide triphosphate hydrolases"/>
    <property type="match status" value="1"/>
</dbReference>
<comment type="caution">
    <text evidence="9">The sequence shown here is derived from an EMBL/GenBank/DDBJ whole genome shotgun (WGS) entry which is preliminary data.</text>
</comment>
<evidence type="ECO:0000259" key="8">
    <source>
        <dbReference type="PROSITE" id="PS50893"/>
    </source>
</evidence>
<dbReference type="PROSITE" id="PS50893">
    <property type="entry name" value="ABC_TRANSPORTER_2"/>
    <property type="match status" value="1"/>
</dbReference>
<dbReference type="InterPro" id="IPR003439">
    <property type="entry name" value="ABC_transporter-like_ATP-bd"/>
</dbReference>
<dbReference type="GO" id="GO:0005886">
    <property type="term" value="C:plasma membrane"/>
    <property type="evidence" value="ECO:0007669"/>
    <property type="project" value="UniProtKB-SubCell"/>
</dbReference>
<evidence type="ECO:0000256" key="7">
    <source>
        <dbReference type="ARBA" id="ARBA00023136"/>
    </source>
</evidence>
<dbReference type="GO" id="GO:0005524">
    <property type="term" value="F:ATP binding"/>
    <property type="evidence" value="ECO:0007669"/>
    <property type="project" value="UniProtKB-KW"/>
</dbReference>
<dbReference type="EMBL" id="JACHFM010000002">
    <property type="protein sequence ID" value="MBB5221866.1"/>
    <property type="molecule type" value="Genomic_DNA"/>
</dbReference>
<comment type="similarity">
    <text evidence="2">Belongs to the ABC transporter superfamily.</text>
</comment>
<protein>
    <submittedName>
        <fullName evidence="9">Peptide/nickel transport system ATP-binding protein</fullName>
    </submittedName>
</protein>
<keyword evidence="4" id="KW-1003">Cell membrane</keyword>
<dbReference type="Pfam" id="PF00005">
    <property type="entry name" value="ABC_tran"/>
    <property type="match status" value="1"/>
</dbReference>
<dbReference type="NCBIfam" id="TIGR01727">
    <property type="entry name" value="oligo_HPY"/>
    <property type="match status" value="1"/>
</dbReference>
<comment type="subcellular location">
    <subcellularLocation>
        <location evidence="1">Cell inner membrane</location>
        <topology evidence="1">Peripheral membrane protein</topology>
    </subcellularLocation>
</comment>
<feature type="domain" description="ABC transporter" evidence="8">
    <location>
        <begin position="17"/>
        <end position="264"/>
    </location>
</feature>
<name>A0A840SPU4_9RHOB</name>
<organism evidence="9 10">
    <name type="scientific">Amaricoccus macauensis</name>
    <dbReference type="NCBI Taxonomy" id="57001"/>
    <lineage>
        <taxon>Bacteria</taxon>
        <taxon>Pseudomonadati</taxon>
        <taxon>Pseudomonadota</taxon>
        <taxon>Alphaproteobacteria</taxon>
        <taxon>Rhodobacterales</taxon>
        <taxon>Paracoccaceae</taxon>
        <taxon>Amaricoccus</taxon>
    </lineage>
</organism>
<dbReference type="SMART" id="SM00382">
    <property type="entry name" value="AAA"/>
    <property type="match status" value="1"/>
</dbReference>
<keyword evidence="6 9" id="KW-0067">ATP-binding</keyword>
<dbReference type="PANTHER" id="PTHR43297:SF2">
    <property type="entry name" value="DIPEPTIDE TRANSPORT ATP-BINDING PROTEIN DPPD"/>
    <property type="match status" value="1"/>
</dbReference>
<dbReference type="FunFam" id="3.40.50.300:FF:000016">
    <property type="entry name" value="Oligopeptide ABC transporter ATP-binding component"/>
    <property type="match status" value="1"/>
</dbReference>
<dbReference type="InterPro" id="IPR003593">
    <property type="entry name" value="AAA+_ATPase"/>
</dbReference>
<sequence>MEDRVAARPPDAPLIEIRNLAIHFRTRQHQFRALSGVNLTVGRGEAVGLVGESGSGKSITWLAALGLLGPRARVSGEVLLDGRDLLGLDETAITGVRGREIAMIFQDASSSLNPLRTIGSQIRESLRHHWGMDRNTAHAEAKRLLDRVQIPFAAQRLKDYPHQLSGGMNQRVMIAIALAGRPRLLVADEPTTALDATVQAQILDLLDELRRDTGMALALISHDFGVVAENCDRVVVLYAGRVMENAQNSEIFIRPAHPYTRGLLAAIPDSAGERTRPIRGSVPEPWSPPPGCVFEPRCDFARPECRAAQPPLASPAGATAMHRSACLRRDEMATATARQEMVAS</sequence>
<evidence type="ECO:0000256" key="4">
    <source>
        <dbReference type="ARBA" id="ARBA00022475"/>
    </source>
</evidence>
<evidence type="ECO:0000313" key="9">
    <source>
        <dbReference type="EMBL" id="MBB5221866.1"/>
    </source>
</evidence>
<keyword evidence="7" id="KW-0472">Membrane</keyword>
<keyword evidence="10" id="KW-1185">Reference proteome</keyword>
<dbReference type="InterPro" id="IPR050388">
    <property type="entry name" value="ABC_Ni/Peptide_Import"/>
</dbReference>
<evidence type="ECO:0000256" key="2">
    <source>
        <dbReference type="ARBA" id="ARBA00005417"/>
    </source>
</evidence>
<dbReference type="InterPro" id="IPR013563">
    <property type="entry name" value="Oligopep_ABC_C"/>
</dbReference>
<dbReference type="SUPFAM" id="SSF52540">
    <property type="entry name" value="P-loop containing nucleoside triphosphate hydrolases"/>
    <property type="match status" value="1"/>
</dbReference>
<reference evidence="9 10" key="1">
    <citation type="submission" date="2020-08" db="EMBL/GenBank/DDBJ databases">
        <title>Genomic Encyclopedia of Type Strains, Phase IV (KMG-IV): sequencing the most valuable type-strain genomes for metagenomic binning, comparative biology and taxonomic classification.</title>
        <authorList>
            <person name="Goeker M."/>
        </authorList>
    </citation>
    <scope>NUCLEOTIDE SEQUENCE [LARGE SCALE GENOMIC DNA]</scope>
    <source>
        <strain evidence="9 10">DSM 101730</strain>
    </source>
</reference>
<dbReference type="GO" id="GO:0015833">
    <property type="term" value="P:peptide transport"/>
    <property type="evidence" value="ECO:0007669"/>
    <property type="project" value="InterPro"/>
</dbReference>
<accession>A0A840SPU4</accession>
<dbReference type="CDD" id="cd03257">
    <property type="entry name" value="ABC_NikE_OppD_transporters"/>
    <property type="match status" value="1"/>
</dbReference>
<dbReference type="InterPro" id="IPR027417">
    <property type="entry name" value="P-loop_NTPase"/>
</dbReference>
<keyword evidence="3" id="KW-0813">Transport</keyword>
<evidence type="ECO:0000256" key="3">
    <source>
        <dbReference type="ARBA" id="ARBA00022448"/>
    </source>
</evidence>
<dbReference type="GO" id="GO:0016887">
    <property type="term" value="F:ATP hydrolysis activity"/>
    <property type="evidence" value="ECO:0007669"/>
    <property type="project" value="InterPro"/>
</dbReference>